<evidence type="ECO:0000313" key="1">
    <source>
        <dbReference type="EMBL" id="CAA9432608.1"/>
    </source>
</evidence>
<organism evidence="1">
    <name type="scientific">uncultured Rubrobacteraceae bacterium</name>
    <dbReference type="NCBI Taxonomy" id="349277"/>
    <lineage>
        <taxon>Bacteria</taxon>
        <taxon>Bacillati</taxon>
        <taxon>Actinomycetota</taxon>
        <taxon>Rubrobacteria</taxon>
        <taxon>Rubrobacterales</taxon>
        <taxon>Rubrobacteraceae</taxon>
        <taxon>environmental samples</taxon>
    </lineage>
</organism>
<dbReference type="SUPFAM" id="SSF53187">
    <property type="entry name" value="Zn-dependent exopeptidases"/>
    <property type="match status" value="1"/>
</dbReference>
<reference evidence="1" key="1">
    <citation type="submission" date="2020-02" db="EMBL/GenBank/DDBJ databases">
        <authorList>
            <person name="Meier V. D."/>
        </authorList>
    </citation>
    <scope>NUCLEOTIDE SEQUENCE</scope>
    <source>
        <strain evidence="1">AVDCRST_MAG28</strain>
    </source>
</reference>
<sequence>MRRRREQPIFIVHRPVGGTRPEKGAGTIETATISNLVQDIRYEVTRWRHPLHRNPELSFEEETLRLVYEALEPFGCLKPSRPRPPSMVTRLAGGEPGRVVTLWTDMDTLPITEGNDFEFICNSNGLTPARSHDGHTAVCPGKAKVLSGMEEDIQGEVCFLFRHTEKLYPLMVVSEAGERA</sequence>
<dbReference type="AlphaFoldDB" id="A0A6J4Q788"/>
<gene>
    <name evidence="1" type="ORF">AVDCRST_MAG28-1563</name>
</gene>
<accession>A0A6J4Q788</accession>
<dbReference type="PANTHER" id="PTHR11014">
    <property type="entry name" value="PEPTIDASE M20 FAMILY MEMBER"/>
    <property type="match status" value="1"/>
</dbReference>
<proteinExistence type="predicted"/>
<dbReference type="EMBL" id="CADCVE010000001">
    <property type="protein sequence ID" value="CAA9432608.1"/>
    <property type="molecule type" value="Genomic_DNA"/>
</dbReference>
<dbReference type="Gene3D" id="3.40.630.10">
    <property type="entry name" value="Zn peptidases"/>
    <property type="match status" value="1"/>
</dbReference>
<name>A0A6J4Q788_9ACTN</name>
<protein>
    <submittedName>
        <fullName evidence="1">Uncharacterized protein</fullName>
    </submittedName>
</protein>
<dbReference type="GO" id="GO:0016787">
    <property type="term" value="F:hydrolase activity"/>
    <property type="evidence" value="ECO:0007669"/>
    <property type="project" value="InterPro"/>
</dbReference>
<dbReference type="PANTHER" id="PTHR11014:SF63">
    <property type="entry name" value="METALLOPEPTIDASE, PUTATIVE (AFU_ORTHOLOGUE AFUA_6G09600)-RELATED"/>
    <property type="match status" value="1"/>
</dbReference>
<dbReference type="InterPro" id="IPR017439">
    <property type="entry name" value="Amidohydrolase"/>
</dbReference>